<comment type="caution">
    <text evidence="4">The sequence shown here is derived from an EMBL/GenBank/DDBJ whole genome shotgun (WGS) entry which is preliminary data.</text>
</comment>
<dbReference type="AlphaFoldDB" id="A0A4Y7SP28"/>
<evidence type="ECO:0000256" key="3">
    <source>
        <dbReference type="RuleBase" id="RU000363"/>
    </source>
</evidence>
<dbReference type="STRING" id="71717.A0A4Y7SP28"/>
<dbReference type="PANTHER" id="PTHR43976">
    <property type="entry name" value="SHORT CHAIN DEHYDROGENASE"/>
    <property type="match status" value="1"/>
</dbReference>
<sequence length="286" mass="30840">MSTPLVWLITGTSSGIGKDLALAALARGDKVIATARGRTVSKLDDLKKAGAATLELDVTSPLEKLHEAAKEAIGFYGQVDVIVNNAGYMEVGALEETTPKETLDQFNTNLFGGLNVAQAFLPYMRARKTGLIMWLGSIVGWQSFPYGGLYAATKWAIRGLSETLNEEVQPLGLKSISIDLGYFRTAFLKDGQRAPPVSRIRDYQPLTDKVEKKFQDYNGKQLGNPAIAVEVMTDLAHGTGSAAGKALPITICLGSDSYSAAKQASEDALKRLEEWKGVSYTTDSKD</sequence>
<dbReference type="EMBL" id="QPFP01000075">
    <property type="protein sequence ID" value="TEB23637.1"/>
    <property type="molecule type" value="Genomic_DNA"/>
</dbReference>
<comment type="similarity">
    <text evidence="1 3">Belongs to the short-chain dehydrogenases/reductases (SDR) family.</text>
</comment>
<proteinExistence type="inferred from homology"/>
<dbReference type="Gene3D" id="3.40.50.720">
    <property type="entry name" value="NAD(P)-binding Rossmann-like Domain"/>
    <property type="match status" value="1"/>
</dbReference>
<organism evidence="4 5">
    <name type="scientific">Coprinellus micaceus</name>
    <name type="common">Glistening ink-cap mushroom</name>
    <name type="synonym">Coprinus micaceus</name>
    <dbReference type="NCBI Taxonomy" id="71717"/>
    <lineage>
        <taxon>Eukaryota</taxon>
        <taxon>Fungi</taxon>
        <taxon>Dikarya</taxon>
        <taxon>Basidiomycota</taxon>
        <taxon>Agaricomycotina</taxon>
        <taxon>Agaricomycetes</taxon>
        <taxon>Agaricomycetidae</taxon>
        <taxon>Agaricales</taxon>
        <taxon>Agaricineae</taxon>
        <taxon>Psathyrellaceae</taxon>
        <taxon>Coprinellus</taxon>
    </lineage>
</organism>
<dbReference type="InterPro" id="IPR002347">
    <property type="entry name" value="SDR_fam"/>
</dbReference>
<protein>
    <submittedName>
        <fullName evidence="4">Short chain dehydrogenase</fullName>
    </submittedName>
</protein>
<dbReference type="PRINTS" id="PR00081">
    <property type="entry name" value="GDHRDH"/>
</dbReference>
<dbReference type="CDD" id="cd05374">
    <property type="entry name" value="17beta-HSD-like_SDR_c"/>
    <property type="match status" value="1"/>
</dbReference>
<keyword evidence="2" id="KW-0560">Oxidoreductase</keyword>
<dbReference type="OrthoDB" id="1274115at2759"/>
<gene>
    <name evidence="4" type="ORF">FA13DRAFT_1797837</name>
</gene>
<dbReference type="InterPro" id="IPR051911">
    <property type="entry name" value="SDR_oxidoreductase"/>
</dbReference>
<dbReference type="PRINTS" id="PR00080">
    <property type="entry name" value="SDRFAMILY"/>
</dbReference>
<dbReference type="Pfam" id="PF00106">
    <property type="entry name" value="adh_short"/>
    <property type="match status" value="1"/>
</dbReference>
<evidence type="ECO:0000313" key="4">
    <source>
        <dbReference type="EMBL" id="TEB23637.1"/>
    </source>
</evidence>
<dbReference type="InterPro" id="IPR036291">
    <property type="entry name" value="NAD(P)-bd_dom_sf"/>
</dbReference>
<evidence type="ECO:0000256" key="1">
    <source>
        <dbReference type="ARBA" id="ARBA00006484"/>
    </source>
</evidence>
<dbReference type="PANTHER" id="PTHR43976:SF16">
    <property type="entry name" value="SHORT-CHAIN DEHYDROGENASE_REDUCTASE FAMILY PROTEIN"/>
    <property type="match status" value="1"/>
</dbReference>
<keyword evidence="5" id="KW-1185">Reference proteome</keyword>
<evidence type="ECO:0000313" key="5">
    <source>
        <dbReference type="Proteomes" id="UP000298030"/>
    </source>
</evidence>
<dbReference type="GO" id="GO:0016491">
    <property type="term" value="F:oxidoreductase activity"/>
    <property type="evidence" value="ECO:0007669"/>
    <property type="project" value="UniProtKB-KW"/>
</dbReference>
<dbReference type="SUPFAM" id="SSF51735">
    <property type="entry name" value="NAD(P)-binding Rossmann-fold domains"/>
    <property type="match status" value="1"/>
</dbReference>
<dbReference type="Proteomes" id="UP000298030">
    <property type="component" value="Unassembled WGS sequence"/>
</dbReference>
<reference evidence="4 5" key="1">
    <citation type="journal article" date="2019" name="Nat. Ecol. Evol.">
        <title>Megaphylogeny resolves global patterns of mushroom evolution.</title>
        <authorList>
            <person name="Varga T."/>
            <person name="Krizsan K."/>
            <person name="Foldi C."/>
            <person name="Dima B."/>
            <person name="Sanchez-Garcia M."/>
            <person name="Sanchez-Ramirez S."/>
            <person name="Szollosi G.J."/>
            <person name="Szarkandi J.G."/>
            <person name="Papp V."/>
            <person name="Albert L."/>
            <person name="Andreopoulos W."/>
            <person name="Angelini C."/>
            <person name="Antonin V."/>
            <person name="Barry K.W."/>
            <person name="Bougher N.L."/>
            <person name="Buchanan P."/>
            <person name="Buyck B."/>
            <person name="Bense V."/>
            <person name="Catcheside P."/>
            <person name="Chovatia M."/>
            <person name="Cooper J."/>
            <person name="Damon W."/>
            <person name="Desjardin D."/>
            <person name="Finy P."/>
            <person name="Geml J."/>
            <person name="Haridas S."/>
            <person name="Hughes K."/>
            <person name="Justo A."/>
            <person name="Karasinski D."/>
            <person name="Kautmanova I."/>
            <person name="Kiss B."/>
            <person name="Kocsube S."/>
            <person name="Kotiranta H."/>
            <person name="LaButti K.M."/>
            <person name="Lechner B.E."/>
            <person name="Liimatainen K."/>
            <person name="Lipzen A."/>
            <person name="Lukacs Z."/>
            <person name="Mihaltcheva S."/>
            <person name="Morgado L.N."/>
            <person name="Niskanen T."/>
            <person name="Noordeloos M.E."/>
            <person name="Ohm R.A."/>
            <person name="Ortiz-Santana B."/>
            <person name="Ovrebo C."/>
            <person name="Racz N."/>
            <person name="Riley R."/>
            <person name="Savchenko A."/>
            <person name="Shiryaev A."/>
            <person name="Soop K."/>
            <person name="Spirin V."/>
            <person name="Szebenyi C."/>
            <person name="Tomsovsky M."/>
            <person name="Tulloss R.E."/>
            <person name="Uehling J."/>
            <person name="Grigoriev I.V."/>
            <person name="Vagvolgyi C."/>
            <person name="Papp T."/>
            <person name="Martin F.M."/>
            <person name="Miettinen O."/>
            <person name="Hibbett D.S."/>
            <person name="Nagy L.G."/>
        </authorList>
    </citation>
    <scope>NUCLEOTIDE SEQUENCE [LARGE SCALE GENOMIC DNA]</scope>
    <source>
        <strain evidence="4 5">FP101781</strain>
    </source>
</reference>
<accession>A0A4Y7SP28</accession>
<evidence type="ECO:0000256" key="2">
    <source>
        <dbReference type="ARBA" id="ARBA00023002"/>
    </source>
</evidence>
<name>A0A4Y7SP28_COPMI</name>